<evidence type="ECO:0000313" key="3">
    <source>
        <dbReference type="EMBL" id="SFZ71265.1"/>
    </source>
</evidence>
<dbReference type="EMBL" id="LT633054">
    <property type="protein sequence ID" value="SFZ71125.1"/>
    <property type="molecule type" value="Genomic_DNA"/>
</dbReference>
<name>A0A1M4NGI3_HELFE</name>
<dbReference type="Pfam" id="PF01856">
    <property type="entry name" value="HP_OMP"/>
    <property type="match status" value="1"/>
</dbReference>
<proteinExistence type="predicted"/>
<organism evidence="3">
    <name type="scientific">Helicobacter felis</name>
    <dbReference type="NCBI Taxonomy" id="214"/>
    <lineage>
        <taxon>Bacteria</taxon>
        <taxon>Pseudomonadati</taxon>
        <taxon>Campylobacterota</taxon>
        <taxon>Epsilonproteobacteria</taxon>
        <taxon>Campylobacterales</taxon>
        <taxon>Helicobacteraceae</taxon>
        <taxon>Helicobacter</taxon>
    </lineage>
</organism>
<dbReference type="EMBL" id="LT633126">
    <property type="protein sequence ID" value="SFZ71265.1"/>
    <property type="molecule type" value="Genomic_DNA"/>
</dbReference>
<dbReference type="EMBL" id="LT633020">
    <property type="protein sequence ID" value="SFZ71059.1"/>
    <property type="molecule type" value="Genomic_DNA"/>
</dbReference>
<reference evidence="3" key="1">
    <citation type="submission" date="2016-10" db="EMBL/GenBank/DDBJ databases">
        <title>Proteomic and phylogenetic analysis of the outer membrane protein repertoire of gastric Helicobacter species.</title>
        <authorList>
            <person name="Joosten M."/>
        </authorList>
    </citation>
    <scope>NUCLEOTIDE SEQUENCE</scope>
    <source>
        <strain evidence="1">CS1</strain>
        <strain evidence="2">CS7</strain>
        <strain evidence="3">DS1</strain>
    </source>
</reference>
<accession>A0A1M4NGI3</accession>
<gene>
    <name evidence="3" type="primary">omp446</name>
    <name evidence="1" type="synonym">omp1235</name>
    <name evidence="2" type="synonym">omp432</name>
</gene>
<dbReference type="AlphaFoldDB" id="A0A1M4NGI3"/>
<evidence type="ECO:0000313" key="2">
    <source>
        <dbReference type="EMBL" id="SFZ71125.1"/>
    </source>
</evidence>
<dbReference type="RefSeq" id="WP_104624990.1">
    <property type="nucleotide sequence ID" value="NZ_FZKF01000004.1"/>
</dbReference>
<sequence length="179" mass="19510">MLLQKSLAVVGLVGALGLAISPLHAERDGFYISGGVQYAYFTTKWNGSGNIGGIDIRGGYQQFFNKRKTFGARYYGNFSVSGGSGLSNFSYGVGADALYDFYGTKKYVVGVYGGLMLLGSSWVFQHGSVSNFQLPINVGVRANFLYHHGVEVGMLIPIIPAYNGLRRAVAIYANYVWRF</sequence>
<evidence type="ECO:0000313" key="1">
    <source>
        <dbReference type="EMBL" id="SFZ71059.1"/>
    </source>
</evidence>
<dbReference type="InterPro" id="IPR002718">
    <property type="entry name" value="OMP_Helicobacter"/>
</dbReference>
<protein>
    <submittedName>
        <fullName evidence="1">OMP1235</fullName>
    </submittedName>
    <submittedName>
        <fullName evidence="2">OMP432</fullName>
    </submittedName>
    <submittedName>
        <fullName evidence="3">OMP446</fullName>
    </submittedName>
</protein>